<dbReference type="GO" id="GO:0008047">
    <property type="term" value="F:enzyme activator activity"/>
    <property type="evidence" value="ECO:0007669"/>
    <property type="project" value="InterPro"/>
</dbReference>
<dbReference type="SUPFAM" id="SSF50729">
    <property type="entry name" value="PH domain-like"/>
    <property type="match status" value="1"/>
</dbReference>
<proteinExistence type="inferred from homology"/>
<protein>
    <recommendedName>
        <fullName evidence="5">5'-(N(7)-methylguanosine 5'-triphospho)-[mRNA] hydrolase</fullName>
        <ecNumber evidence="5">3.6.1.62</ecNumber>
    </recommendedName>
</protein>
<dbReference type="FunCoup" id="A0A1S3FR86">
    <property type="interactions" value="2317"/>
</dbReference>
<keyword evidence="9" id="KW-1185">Reference proteome</keyword>
<dbReference type="GO" id="GO:0003729">
    <property type="term" value="F:mRNA binding"/>
    <property type="evidence" value="ECO:0007669"/>
    <property type="project" value="TreeGrafter"/>
</dbReference>
<dbReference type="Gene3D" id="2.30.29.30">
    <property type="entry name" value="Pleckstrin-homology domain (PH domain)/Phosphotyrosine-binding domain (PTB)"/>
    <property type="match status" value="1"/>
</dbReference>
<comment type="subcellular location">
    <subcellularLocation>
        <location evidence="1">Cytoplasm</location>
    </subcellularLocation>
</comment>
<evidence type="ECO:0000256" key="5">
    <source>
        <dbReference type="ARBA" id="ARBA00026102"/>
    </source>
</evidence>
<evidence type="ECO:0000313" key="9">
    <source>
        <dbReference type="Proteomes" id="UP000081671"/>
    </source>
</evidence>
<dbReference type="GeneID" id="105991063"/>
<dbReference type="KEGG" id="dord:105991063"/>
<dbReference type="EC" id="3.6.1.62" evidence="5"/>
<sequence>MRGWGIARTDGCVSVFQEKTDVEGTLFVYTRSASPKYGFTIMNRLSMENRTEPITKDLDLQLQDPFLLYRNARLSIYGIWFYDKEECQRIAELMKNLTQSEQLRAGAGIPPIMLSAGEGQEADILRMLTKARDEYTKGGPRGALPREEHAKCQTCSEPKQIASSSAIHDNPNLIKPIPVKPGDGHPQSGPQCSQASDSEPQHLSLTTLFGKPGGAPCPRATESPQLQTTPPGRQGTPVARLCPAIQKLMVGSTELRPLAELREGHPCGAHPVGDLAPRPVPPGSPRHTHRTSRPQSLLETLQGAPDPSTPTLPSPAAQLPLPPPPRGPREGSPAPQPGSPGALPPRELLRKLQAVQQQQELQVGPRPALAARFPVVAQSSGTGTPWKKPAALMQATSPQHITAGAAHALLMSPTASTQAPASDREGCQEAPGLLLPLRIPERPSLGAPGPLSRPQLQEALLYLVQNDDSFLNMIYEAYLFSMAQAALRGPT</sequence>
<dbReference type="CDD" id="cd09804">
    <property type="entry name" value="Dcp1"/>
    <property type="match status" value="1"/>
</dbReference>
<keyword evidence="4" id="KW-0866">Nonsense-mediated mRNA decay</keyword>
<dbReference type="GO" id="GO:0031087">
    <property type="term" value="P:deadenylation-independent decapping of nuclear-transcribed mRNA"/>
    <property type="evidence" value="ECO:0007669"/>
    <property type="project" value="TreeGrafter"/>
</dbReference>
<evidence type="ECO:0000259" key="8">
    <source>
        <dbReference type="Pfam" id="PF16741"/>
    </source>
</evidence>
<dbReference type="PANTHER" id="PTHR16290:SF5">
    <property type="entry name" value="MRNA-DECAPPING ENZYME 1B"/>
    <property type="match status" value="1"/>
</dbReference>
<evidence type="ECO:0000256" key="1">
    <source>
        <dbReference type="ARBA" id="ARBA00004496"/>
    </source>
</evidence>
<evidence type="ECO:0000313" key="10">
    <source>
        <dbReference type="RefSeq" id="XP_012879073.1"/>
    </source>
</evidence>
<dbReference type="InterPro" id="IPR011993">
    <property type="entry name" value="PH-like_dom_sf"/>
</dbReference>
<dbReference type="GO" id="GO:0000290">
    <property type="term" value="P:deadenylation-dependent decapping of nuclear-transcribed mRNA"/>
    <property type="evidence" value="ECO:0007669"/>
    <property type="project" value="InterPro"/>
</dbReference>
<comment type="catalytic activity">
    <reaction evidence="6">
        <text>a 5'-end (N(7)-methyl 5'-triphosphoguanosine)-ribonucleoside in mRNA + H2O = N(7)-methyl-GDP + a 5'-end phospho-ribonucleoside in mRNA + 2 H(+)</text>
        <dbReference type="Rhea" id="RHEA:67484"/>
        <dbReference type="Rhea" id="RHEA-COMP:15692"/>
        <dbReference type="Rhea" id="RHEA-COMP:17167"/>
        <dbReference type="ChEBI" id="CHEBI:15377"/>
        <dbReference type="ChEBI" id="CHEBI:15378"/>
        <dbReference type="ChEBI" id="CHEBI:63714"/>
        <dbReference type="ChEBI" id="CHEBI:138282"/>
        <dbReference type="ChEBI" id="CHEBI:156461"/>
        <dbReference type="EC" id="3.6.1.62"/>
    </reaction>
    <physiologicalReaction direction="left-to-right" evidence="6">
        <dbReference type="Rhea" id="RHEA:67485"/>
    </physiologicalReaction>
</comment>
<dbReference type="RefSeq" id="XP_012879073.1">
    <property type="nucleotide sequence ID" value="XM_013023619.1"/>
</dbReference>
<dbReference type="InParanoid" id="A0A1S3FR86"/>
<dbReference type="GO" id="GO:0000184">
    <property type="term" value="P:nuclear-transcribed mRNA catabolic process, nonsense-mediated decay"/>
    <property type="evidence" value="ECO:0007669"/>
    <property type="project" value="UniProtKB-KW"/>
</dbReference>
<dbReference type="AlphaFoldDB" id="A0A1S3FR86"/>
<dbReference type="CTD" id="196513"/>
<accession>A0A1S3FR86</accession>
<name>A0A1S3FR86_DIPOR</name>
<dbReference type="InterPro" id="IPR031953">
    <property type="entry name" value="mRNA_decap_C"/>
</dbReference>
<feature type="compositionally biased region" description="Polar residues" evidence="7">
    <location>
        <begin position="188"/>
        <end position="207"/>
    </location>
</feature>
<reference evidence="10" key="1">
    <citation type="submission" date="2025-08" db="UniProtKB">
        <authorList>
            <consortium name="RefSeq"/>
        </authorList>
    </citation>
    <scope>IDENTIFICATION</scope>
    <source>
        <tissue evidence="10">Kidney</tissue>
    </source>
</reference>
<evidence type="ECO:0000256" key="7">
    <source>
        <dbReference type="SAM" id="MobiDB-lite"/>
    </source>
</evidence>
<dbReference type="GO" id="GO:0140933">
    <property type="term" value="F:5'-(N(7)-methylguanosine 5'-triphospho)-[mRNA] hydrolase activity"/>
    <property type="evidence" value="ECO:0007669"/>
    <property type="project" value="UniProtKB-EC"/>
</dbReference>
<keyword evidence="3" id="KW-0963">Cytoplasm</keyword>
<gene>
    <name evidence="10" type="primary">Dcp1b</name>
</gene>
<evidence type="ECO:0000256" key="4">
    <source>
        <dbReference type="ARBA" id="ARBA00023161"/>
    </source>
</evidence>
<comment type="similarity">
    <text evidence="2">Belongs to the DCP1 family.</text>
</comment>
<evidence type="ECO:0000256" key="6">
    <source>
        <dbReference type="ARBA" id="ARBA00047661"/>
    </source>
</evidence>
<dbReference type="OrthoDB" id="440673at2759"/>
<dbReference type="Pfam" id="PF06058">
    <property type="entry name" value="DCP1"/>
    <property type="match status" value="1"/>
</dbReference>
<dbReference type="GO" id="GO:0000932">
    <property type="term" value="C:P-body"/>
    <property type="evidence" value="ECO:0007669"/>
    <property type="project" value="TreeGrafter"/>
</dbReference>
<dbReference type="Pfam" id="PF16741">
    <property type="entry name" value="mRNA_decap_C"/>
    <property type="match status" value="1"/>
</dbReference>
<evidence type="ECO:0000256" key="3">
    <source>
        <dbReference type="ARBA" id="ARBA00022490"/>
    </source>
</evidence>
<feature type="compositionally biased region" description="Polar residues" evidence="7">
    <location>
        <begin position="222"/>
        <end position="231"/>
    </location>
</feature>
<feature type="region of interest" description="Disordered" evidence="7">
    <location>
        <begin position="162"/>
        <end position="238"/>
    </location>
</feature>
<dbReference type="Proteomes" id="UP000081671">
    <property type="component" value="Unplaced"/>
</dbReference>
<dbReference type="InterPro" id="IPR010334">
    <property type="entry name" value="Dcp1"/>
</dbReference>
<feature type="domain" description="mRNA-decapping enzyme C-terminal" evidence="8">
    <location>
        <begin position="450"/>
        <end position="485"/>
    </location>
</feature>
<dbReference type="Gene3D" id="6.10.140.2030">
    <property type="match status" value="1"/>
</dbReference>
<feature type="region of interest" description="Disordered" evidence="7">
    <location>
        <begin position="263"/>
        <end position="345"/>
    </location>
</feature>
<organism evidence="9 10">
    <name type="scientific">Dipodomys ordii</name>
    <name type="common">Ord's kangaroo rat</name>
    <dbReference type="NCBI Taxonomy" id="10020"/>
    <lineage>
        <taxon>Eukaryota</taxon>
        <taxon>Metazoa</taxon>
        <taxon>Chordata</taxon>
        <taxon>Craniata</taxon>
        <taxon>Vertebrata</taxon>
        <taxon>Euteleostomi</taxon>
        <taxon>Mammalia</taxon>
        <taxon>Eutheria</taxon>
        <taxon>Euarchontoglires</taxon>
        <taxon>Glires</taxon>
        <taxon>Rodentia</taxon>
        <taxon>Castorimorpha</taxon>
        <taxon>Heteromyidae</taxon>
        <taxon>Dipodomyinae</taxon>
        <taxon>Dipodomys</taxon>
    </lineage>
</organism>
<evidence type="ECO:0000256" key="2">
    <source>
        <dbReference type="ARBA" id="ARBA00008778"/>
    </source>
</evidence>
<dbReference type="PANTHER" id="PTHR16290">
    <property type="entry name" value="TRANSCRIPTION FACTOR SMIF DECAPPING ENZYME DCP1"/>
    <property type="match status" value="1"/>
</dbReference>